<evidence type="ECO:0000313" key="1">
    <source>
        <dbReference type="EMBL" id="GAI58058.1"/>
    </source>
</evidence>
<feature type="non-terminal residue" evidence="1">
    <location>
        <position position="243"/>
    </location>
</feature>
<sequence>IIASDAVDGIEISGDCTNGIHASGVIPTILSVQDVGDDASHIIDVKDAYLGMVIETGTYGTEDTGVTLTSSNVKPASFLFDDSDATLGGGSYRPLLSRVYLAHTQSGESIALRSIRGQLTCADLVNFDIESGQWNMINAVEGYIQLLGTHVIGLNTRLACVHATLEVATSLTVTSGGYVAGVFAENAMTTDSSQTAGWPVAFLADTLDSQHTATQEPWATGLFLVGGGCKTAIKAGTSTAKMV</sequence>
<feature type="non-terminal residue" evidence="1">
    <location>
        <position position="1"/>
    </location>
</feature>
<name>X1PQE9_9ZZZZ</name>
<protein>
    <submittedName>
        <fullName evidence="1">Uncharacterized protein</fullName>
    </submittedName>
</protein>
<reference evidence="1" key="1">
    <citation type="journal article" date="2014" name="Front. Microbiol.">
        <title>High frequency of phylogenetically diverse reductive dehalogenase-homologous genes in deep subseafloor sedimentary metagenomes.</title>
        <authorList>
            <person name="Kawai M."/>
            <person name="Futagami T."/>
            <person name="Toyoda A."/>
            <person name="Takaki Y."/>
            <person name="Nishi S."/>
            <person name="Hori S."/>
            <person name="Arai W."/>
            <person name="Tsubouchi T."/>
            <person name="Morono Y."/>
            <person name="Uchiyama I."/>
            <person name="Ito T."/>
            <person name="Fujiyama A."/>
            <person name="Inagaki F."/>
            <person name="Takami H."/>
        </authorList>
    </citation>
    <scope>NUCLEOTIDE SEQUENCE</scope>
    <source>
        <strain evidence="1">Expedition CK06-06</strain>
    </source>
</reference>
<comment type="caution">
    <text evidence="1">The sequence shown here is derived from an EMBL/GenBank/DDBJ whole genome shotgun (WGS) entry which is preliminary data.</text>
</comment>
<accession>X1PQE9</accession>
<proteinExistence type="predicted"/>
<gene>
    <name evidence="1" type="ORF">S06H3_53711</name>
</gene>
<dbReference type="EMBL" id="BARV01034273">
    <property type="protein sequence ID" value="GAI58058.1"/>
    <property type="molecule type" value="Genomic_DNA"/>
</dbReference>
<organism evidence="1">
    <name type="scientific">marine sediment metagenome</name>
    <dbReference type="NCBI Taxonomy" id="412755"/>
    <lineage>
        <taxon>unclassified sequences</taxon>
        <taxon>metagenomes</taxon>
        <taxon>ecological metagenomes</taxon>
    </lineage>
</organism>
<dbReference type="AlphaFoldDB" id="X1PQE9"/>